<dbReference type="InterPro" id="IPR036179">
    <property type="entry name" value="Ig-like_dom_sf"/>
</dbReference>
<feature type="transmembrane region" description="Helical" evidence="2">
    <location>
        <begin position="70"/>
        <end position="88"/>
    </location>
</feature>
<dbReference type="EMBL" id="JAUPFM010000281">
    <property type="protein sequence ID" value="KAK2809781.1"/>
    <property type="molecule type" value="Genomic_DNA"/>
</dbReference>
<dbReference type="InterPro" id="IPR013783">
    <property type="entry name" value="Ig-like_fold"/>
</dbReference>
<name>A0AA88IVH7_CHASR</name>
<evidence type="ECO:0000256" key="1">
    <source>
        <dbReference type="SAM" id="MobiDB-lite"/>
    </source>
</evidence>
<dbReference type="Proteomes" id="UP001187415">
    <property type="component" value="Unassembled WGS sequence"/>
</dbReference>
<dbReference type="SUPFAM" id="SSF48726">
    <property type="entry name" value="Immunoglobulin"/>
    <property type="match status" value="1"/>
</dbReference>
<comment type="caution">
    <text evidence="3">The sequence shown here is derived from an EMBL/GenBank/DDBJ whole genome shotgun (WGS) entry which is preliminary data.</text>
</comment>
<protein>
    <submittedName>
        <fullName evidence="3">Uncharacterized protein</fullName>
    </submittedName>
</protein>
<sequence>MTRGNISLKLIKVNETDAGNYTCFVRKLHDKVKNSSVTLIVDPVGKSGEIRKSYDPTTGPETEDINSHRVYIGLGLGVIMVVVAVWLLKKYRKHSEGETSGQNKRGRADDREMSDREGTPLTETGPTDNMDDTDR</sequence>
<feature type="compositionally biased region" description="Basic and acidic residues" evidence="1">
    <location>
        <begin position="106"/>
        <end position="118"/>
    </location>
</feature>
<dbReference type="AlphaFoldDB" id="A0AA88IVH7"/>
<keyword evidence="2" id="KW-1133">Transmembrane helix</keyword>
<evidence type="ECO:0000256" key="2">
    <source>
        <dbReference type="SAM" id="Phobius"/>
    </source>
</evidence>
<accession>A0AA88IVH7</accession>
<feature type="region of interest" description="Disordered" evidence="1">
    <location>
        <begin position="93"/>
        <end position="135"/>
    </location>
</feature>
<evidence type="ECO:0000313" key="4">
    <source>
        <dbReference type="Proteomes" id="UP001187415"/>
    </source>
</evidence>
<reference evidence="3" key="1">
    <citation type="submission" date="2023-07" db="EMBL/GenBank/DDBJ databases">
        <title>Chromosome-level Genome Assembly of Striped Snakehead (Channa striata).</title>
        <authorList>
            <person name="Liu H."/>
        </authorList>
    </citation>
    <scope>NUCLEOTIDE SEQUENCE</scope>
    <source>
        <strain evidence="3">Gz</strain>
        <tissue evidence="3">Muscle</tissue>
    </source>
</reference>
<evidence type="ECO:0000313" key="3">
    <source>
        <dbReference type="EMBL" id="KAK2809781.1"/>
    </source>
</evidence>
<proteinExistence type="predicted"/>
<keyword evidence="2" id="KW-0812">Transmembrane</keyword>
<dbReference type="Gene3D" id="2.60.40.10">
    <property type="entry name" value="Immunoglobulins"/>
    <property type="match status" value="1"/>
</dbReference>
<keyword evidence="4" id="KW-1185">Reference proteome</keyword>
<organism evidence="3 4">
    <name type="scientific">Channa striata</name>
    <name type="common">Snakehead murrel</name>
    <name type="synonym">Ophicephalus striatus</name>
    <dbReference type="NCBI Taxonomy" id="64152"/>
    <lineage>
        <taxon>Eukaryota</taxon>
        <taxon>Metazoa</taxon>
        <taxon>Chordata</taxon>
        <taxon>Craniata</taxon>
        <taxon>Vertebrata</taxon>
        <taxon>Euteleostomi</taxon>
        <taxon>Actinopterygii</taxon>
        <taxon>Neopterygii</taxon>
        <taxon>Teleostei</taxon>
        <taxon>Neoteleostei</taxon>
        <taxon>Acanthomorphata</taxon>
        <taxon>Anabantaria</taxon>
        <taxon>Anabantiformes</taxon>
        <taxon>Channoidei</taxon>
        <taxon>Channidae</taxon>
        <taxon>Channa</taxon>
    </lineage>
</organism>
<gene>
    <name evidence="3" type="ORF">Q5P01_000487</name>
</gene>
<keyword evidence="2" id="KW-0472">Membrane</keyword>